<evidence type="ECO:0000313" key="1">
    <source>
        <dbReference type="EMBL" id="GMI45898.1"/>
    </source>
</evidence>
<dbReference type="EMBL" id="BRYA01000271">
    <property type="protein sequence ID" value="GMI45898.1"/>
    <property type="molecule type" value="Genomic_DNA"/>
</dbReference>
<dbReference type="AlphaFoldDB" id="A0A9W7LDF8"/>
<protein>
    <submittedName>
        <fullName evidence="1">Uncharacterized protein</fullName>
    </submittedName>
</protein>
<dbReference type="Proteomes" id="UP001165065">
    <property type="component" value="Unassembled WGS sequence"/>
</dbReference>
<proteinExistence type="predicted"/>
<evidence type="ECO:0000313" key="2">
    <source>
        <dbReference type="Proteomes" id="UP001165065"/>
    </source>
</evidence>
<dbReference type="OrthoDB" id="45035at2759"/>
<comment type="caution">
    <text evidence="1">The sequence shown here is derived from an EMBL/GenBank/DDBJ whole genome shotgun (WGS) entry which is preliminary data.</text>
</comment>
<keyword evidence="2" id="KW-1185">Reference proteome</keyword>
<accession>A0A9W7LDF8</accession>
<reference evidence="2" key="1">
    <citation type="journal article" date="2023" name="Commun. Biol.">
        <title>Genome analysis of Parmales, the sister group of diatoms, reveals the evolutionary specialization of diatoms from phago-mixotrophs to photoautotrophs.</title>
        <authorList>
            <person name="Ban H."/>
            <person name="Sato S."/>
            <person name="Yoshikawa S."/>
            <person name="Yamada K."/>
            <person name="Nakamura Y."/>
            <person name="Ichinomiya M."/>
            <person name="Sato N."/>
            <person name="Blanc-Mathieu R."/>
            <person name="Endo H."/>
            <person name="Kuwata A."/>
            <person name="Ogata H."/>
        </authorList>
    </citation>
    <scope>NUCLEOTIDE SEQUENCE [LARGE SCALE GENOMIC DNA]</scope>
</reference>
<sequence>MIFQVEGFYTSSRLVSRPHGHKSVVLSVNQPDLVDMILDNPQDADMEELCSRVDELEADYSATVEGRDALFGDYVVERTFNSKNLGKTSDAAGGKWVRKNSLTSMLGKLDGLYQNVVKDDNPNGTCTTLAINQVLLSLLCRLICFTIVLRGECDFLSAVEREEIASSRSTPGGLSANAVRAKFGSPMIWISLLGYRSPLALVLRLGPRSSVILDASYCDDRLRVGKGASGVRFILRKVTRVSEAGLWMKVVNSKLVVGKKGIVGSLLAAGTTMLTFGGGRWKKVVGGIAVTAALALVKSTGGIEEGEQGEV</sequence>
<gene>
    <name evidence="1" type="ORF">TrCOL_g694</name>
</gene>
<organism evidence="1 2">
    <name type="scientific">Triparma columacea</name>
    <dbReference type="NCBI Taxonomy" id="722753"/>
    <lineage>
        <taxon>Eukaryota</taxon>
        <taxon>Sar</taxon>
        <taxon>Stramenopiles</taxon>
        <taxon>Ochrophyta</taxon>
        <taxon>Bolidophyceae</taxon>
        <taxon>Parmales</taxon>
        <taxon>Triparmaceae</taxon>
        <taxon>Triparma</taxon>
    </lineage>
</organism>
<name>A0A9W7LDF8_9STRA</name>